<reference evidence="2" key="1">
    <citation type="journal article" date="2020" name="Stud. Mycol.">
        <title>101 Dothideomycetes genomes: a test case for predicting lifestyles and emergence of pathogens.</title>
        <authorList>
            <person name="Haridas S."/>
            <person name="Albert R."/>
            <person name="Binder M."/>
            <person name="Bloem J."/>
            <person name="Labutti K."/>
            <person name="Salamov A."/>
            <person name="Andreopoulos B."/>
            <person name="Baker S."/>
            <person name="Barry K."/>
            <person name="Bills G."/>
            <person name="Bluhm B."/>
            <person name="Cannon C."/>
            <person name="Castanera R."/>
            <person name="Culley D."/>
            <person name="Daum C."/>
            <person name="Ezra D."/>
            <person name="Gonzalez J."/>
            <person name="Henrissat B."/>
            <person name="Kuo A."/>
            <person name="Liang C."/>
            <person name="Lipzen A."/>
            <person name="Lutzoni F."/>
            <person name="Magnuson J."/>
            <person name="Mondo S."/>
            <person name="Nolan M."/>
            <person name="Ohm R."/>
            <person name="Pangilinan J."/>
            <person name="Park H.-J."/>
            <person name="Ramirez L."/>
            <person name="Alfaro M."/>
            <person name="Sun H."/>
            <person name="Tritt A."/>
            <person name="Yoshinaga Y."/>
            <person name="Zwiers L.-H."/>
            <person name="Turgeon B."/>
            <person name="Goodwin S."/>
            <person name="Spatafora J."/>
            <person name="Crous P."/>
            <person name="Grigoriev I."/>
        </authorList>
    </citation>
    <scope>NUCLEOTIDE SEQUENCE</scope>
    <source>
        <strain evidence="2">CBS 130266</strain>
    </source>
</reference>
<evidence type="ECO:0000313" key="3">
    <source>
        <dbReference type="Proteomes" id="UP000800235"/>
    </source>
</evidence>
<name>A0A9P4NFR4_9PEZI</name>
<evidence type="ECO:0000313" key="2">
    <source>
        <dbReference type="EMBL" id="KAF2419679.1"/>
    </source>
</evidence>
<evidence type="ECO:0000256" key="1">
    <source>
        <dbReference type="SAM" id="MobiDB-lite"/>
    </source>
</evidence>
<dbReference type="Proteomes" id="UP000800235">
    <property type="component" value="Unassembled WGS sequence"/>
</dbReference>
<feature type="region of interest" description="Disordered" evidence="1">
    <location>
        <begin position="347"/>
        <end position="370"/>
    </location>
</feature>
<dbReference type="OrthoDB" id="5382242at2759"/>
<feature type="compositionally biased region" description="Basic residues" evidence="1">
    <location>
        <begin position="354"/>
        <end position="363"/>
    </location>
</feature>
<feature type="compositionally biased region" description="Polar residues" evidence="1">
    <location>
        <begin position="272"/>
        <end position="308"/>
    </location>
</feature>
<gene>
    <name evidence="2" type="ORF">EJ08DRAFT_665862</name>
</gene>
<feature type="region of interest" description="Disordered" evidence="1">
    <location>
        <begin position="238"/>
        <end position="308"/>
    </location>
</feature>
<protein>
    <submittedName>
        <fullName evidence="2">Uncharacterized protein</fullName>
    </submittedName>
</protein>
<dbReference type="EMBL" id="MU007117">
    <property type="protein sequence ID" value="KAF2419679.1"/>
    <property type="molecule type" value="Genomic_DNA"/>
</dbReference>
<feature type="compositionally biased region" description="Basic and acidic residues" evidence="1">
    <location>
        <begin position="241"/>
        <end position="261"/>
    </location>
</feature>
<sequence>MTAGIFAPECHTEGAPLLRLAQPEYLPAHLVVEVKRYPSRVNWLETDNSLAFLTAYLLHERLLFEFLSQYDSVGTGRSFHVEDIYIHALSLCGTVAKVWRMGVEYDGVAGSPIRYLMHLIEKLDTKNTASARKLRKWINAIYAHAQAVVYPKLEQAFKDYRSLHKAKETAHLQNVGFIYVRVADGRVEIEPRPLDDLQRDFRNRTIKSCVKLGLGLMTNADPQGNMTEVVADFGSSAVEDPTLHDSEGAATARAERDHIGGRGDNLAENGEDGTSTMNPPIFSTSQVTPPSSLAPQATPLATASSQNPRTALQLFKDKHAAESKALKDTLKDKHAAELRIFREQEKVTKAAAKAQRKPGRKRKVADALGS</sequence>
<accession>A0A9P4NFR4</accession>
<dbReference type="AlphaFoldDB" id="A0A9P4NFR4"/>
<keyword evidence="3" id="KW-1185">Reference proteome</keyword>
<comment type="caution">
    <text evidence="2">The sequence shown here is derived from an EMBL/GenBank/DDBJ whole genome shotgun (WGS) entry which is preliminary data.</text>
</comment>
<proteinExistence type="predicted"/>
<organism evidence="2 3">
    <name type="scientific">Tothia fuscella</name>
    <dbReference type="NCBI Taxonomy" id="1048955"/>
    <lineage>
        <taxon>Eukaryota</taxon>
        <taxon>Fungi</taxon>
        <taxon>Dikarya</taxon>
        <taxon>Ascomycota</taxon>
        <taxon>Pezizomycotina</taxon>
        <taxon>Dothideomycetes</taxon>
        <taxon>Pleosporomycetidae</taxon>
        <taxon>Venturiales</taxon>
        <taxon>Cylindrosympodiaceae</taxon>
        <taxon>Tothia</taxon>
    </lineage>
</organism>